<evidence type="ECO:0000256" key="3">
    <source>
        <dbReference type="SAM" id="MobiDB-lite"/>
    </source>
</evidence>
<dbReference type="Pfam" id="PF00046">
    <property type="entry name" value="Homeodomain"/>
    <property type="match status" value="1"/>
</dbReference>
<evidence type="ECO:0000259" key="4">
    <source>
        <dbReference type="PROSITE" id="PS50071"/>
    </source>
</evidence>
<protein>
    <recommendedName>
        <fullName evidence="4">Homeobox domain-containing protein</fullName>
    </recommendedName>
</protein>
<dbReference type="GO" id="GO:0003677">
    <property type="term" value="F:DNA binding"/>
    <property type="evidence" value="ECO:0007669"/>
    <property type="project" value="UniProtKB-UniRule"/>
</dbReference>
<evidence type="ECO:0000256" key="1">
    <source>
        <dbReference type="PROSITE-ProRule" id="PRU00108"/>
    </source>
</evidence>
<feature type="compositionally biased region" description="Polar residues" evidence="3">
    <location>
        <begin position="491"/>
        <end position="511"/>
    </location>
</feature>
<comment type="caution">
    <text evidence="5">The sequence shown here is derived from an EMBL/GenBank/DDBJ whole genome shotgun (WGS) entry which is preliminary data.</text>
</comment>
<gene>
    <name evidence="5" type="ORF">BCON_0106g00040</name>
</gene>
<dbReference type="Proteomes" id="UP000297527">
    <property type="component" value="Unassembled WGS sequence"/>
</dbReference>
<keyword evidence="1 2" id="KW-0238">DNA-binding</keyword>
<feature type="compositionally biased region" description="Basic and acidic residues" evidence="3">
    <location>
        <begin position="556"/>
        <end position="567"/>
    </location>
</feature>
<dbReference type="CDD" id="cd00086">
    <property type="entry name" value="homeodomain"/>
    <property type="match status" value="1"/>
</dbReference>
<evidence type="ECO:0000256" key="2">
    <source>
        <dbReference type="RuleBase" id="RU000682"/>
    </source>
</evidence>
<organism evidence="5 6">
    <name type="scientific">Botryotinia convoluta</name>
    <dbReference type="NCBI Taxonomy" id="54673"/>
    <lineage>
        <taxon>Eukaryota</taxon>
        <taxon>Fungi</taxon>
        <taxon>Dikarya</taxon>
        <taxon>Ascomycota</taxon>
        <taxon>Pezizomycotina</taxon>
        <taxon>Leotiomycetes</taxon>
        <taxon>Helotiales</taxon>
        <taxon>Sclerotiniaceae</taxon>
        <taxon>Botryotinia</taxon>
    </lineage>
</organism>
<accession>A0A4Z1ICS4</accession>
<feature type="domain" description="Homeobox" evidence="4">
    <location>
        <begin position="79"/>
        <end position="126"/>
    </location>
</feature>
<keyword evidence="1 2" id="KW-0371">Homeobox</keyword>
<dbReference type="AlphaFoldDB" id="A0A4Z1ICS4"/>
<dbReference type="InterPro" id="IPR001356">
    <property type="entry name" value="HD"/>
</dbReference>
<dbReference type="SMART" id="SM00389">
    <property type="entry name" value="HOX"/>
    <property type="match status" value="1"/>
</dbReference>
<dbReference type="Gene3D" id="1.10.10.60">
    <property type="entry name" value="Homeodomain-like"/>
    <property type="match status" value="1"/>
</dbReference>
<dbReference type="SUPFAM" id="SSF46689">
    <property type="entry name" value="Homeodomain-like"/>
    <property type="match status" value="1"/>
</dbReference>
<feature type="compositionally biased region" description="Basic residues" evidence="3">
    <location>
        <begin position="474"/>
        <end position="488"/>
    </location>
</feature>
<keyword evidence="1 2" id="KW-0539">Nucleus</keyword>
<sequence length="744" mass="82429">MPKDYQHIIFLNNYFDSLLNPDILTEPTKQTAIRCNAAHDPPTIPGVNGVDSQIVGRHISECRRRARNQPRAERNKAWQVDILKAAYRENHYPSAGDRMILMYKTNLSYRKIKNWFEQKAKMLKKAGGGPVGPNPGNNKYSTKMWKAYFADPVGYVQKLMNGEIDLVTGAAIGQAVSNLPNLPVNGPTNNMNGNPGLGDLAPSANIGPAPYYQPEHQNGQDDLPNMQPQPYNQMSQHGQYDYSNVQAPSQSQVPQQAQYEPQPMPIYTQAQDPAYSMPPAQPMNRGISSYAAGRSYPVTGVQQTPQQFAQSRANIPTAMAQNSVPAYLHGASQPMPDQYSYDMPANYQSSIPGDQSADQGHREPKYQNHWQDEYAPLDSPVAQDHAVQYMPAFSQIPRTPMGQSFDGYLAQSNDPARKRKSTLDDDELNQGPYATHLRKRPRQVSDSRFFAPFATGNFAGAAGKMEDTKEPAKRSKPLRPVPKTRRRPMAGQSQNRRTSWSETDDTMNLSFDHSGARWSPPPPSRLDISHSSPYEGETAKVGAASPNIRTPNIRTPEVRGPDFESQHLDPLLSGSAQDGRNNGMEQNSGQSLALLEPPMPERARHMAQGVAHAQQHAAANIPDPATQQYDAAPHARAPNPAFNNRSGSLDGNWEADLEVQGLQPQQDSTFLQGEAQDLESSSQIPPENTLNVQDTENFEDMLPVTDMNALEQAFLHNGEFNYSAFLGNDGFFEDWDPPNLEGNN</sequence>
<comment type="subcellular location">
    <subcellularLocation>
        <location evidence="1 2">Nucleus</location>
    </subcellularLocation>
</comment>
<feature type="region of interest" description="Disordered" evidence="3">
    <location>
        <begin position="628"/>
        <end position="650"/>
    </location>
</feature>
<dbReference type="EMBL" id="PQXN01000106">
    <property type="protein sequence ID" value="TGO54487.1"/>
    <property type="molecule type" value="Genomic_DNA"/>
</dbReference>
<feature type="region of interest" description="Disordered" evidence="3">
    <location>
        <begin position="460"/>
        <end position="588"/>
    </location>
</feature>
<dbReference type="PROSITE" id="PS50071">
    <property type="entry name" value="HOMEOBOX_2"/>
    <property type="match status" value="1"/>
</dbReference>
<dbReference type="InterPro" id="IPR009057">
    <property type="entry name" value="Homeodomain-like_sf"/>
</dbReference>
<feature type="compositionally biased region" description="Polar residues" evidence="3">
    <location>
        <begin position="574"/>
        <end position="588"/>
    </location>
</feature>
<reference evidence="5 6" key="1">
    <citation type="submission" date="2017-12" db="EMBL/GenBank/DDBJ databases">
        <title>Comparative genomics of Botrytis spp.</title>
        <authorList>
            <person name="Valero-Jimenez C.A."/>
            <person name="Tapia P."/>
            <person name="Veloso J."/>
            <person name="Silva-Moreno E."/>
            <person name="Staats M."/>
            <person name="Valdes J.H."/>
            <person name="Van Kan J.A.L."/>
        </authorList>
    </citation>
    <scope>NUCLEOTIDE SEQUENCE [LARGE SCALE GENOMIC DNA]</scope>
    <source>
        <strain evidence="5 6">MUCL11595</strain>
    </source>
</reference>
<dbReference type="OrthoDB" id="6159439at2759"/>
<name>A0A4Z1ICS4_9HELO</name>
<feature type="region of interest" description="Disordered" evidence="3">
    <location>
        <begin position="186"/>
        <end position="236"/>
    </location>
</feature>
<feature type="compositionally biased region" description="Basic and acidic residues" evidence="3">
    <location>
        <begin position="464"/>
        <end position="473"/>
    </location>
</feature>
<feature type="compositionally biased region" description="Polar residues" evidence="3">
    <location>
        <begin position="346"/>
        <end position="358"/>
    </location>
</feature>
<feature type="DNA-binding region" description="Homeobox" evidence="1">
    <location>
        <begin position="81"/>
        <end position="127"/>
    </location>
</feature>
<dbReference type="GO" id="GO:0005634">
    <property type="term" value="C:nucleus"/>
    <property type="evidence" value="ECO:0007669"/>
    <property type="project" value="UniProtKB-SubCell"/>
</dbReference>
<feature type="region of interest" description="Disordered" evidence="3">
    <location>
        <begin position="401"/>
        <end position="445"/>
    </location>
</feature>
<proteinExistence type="predicted"/>
<feature type="region of interest" description="Disordered" evidence="3">
    <location>
        <begin position="343"/>
        <end position="365"/>
    </location>
</feature>
<feature type="compositionally biased region" description="Polar residues" evidence="3">
    <location>
        <begin position="226"/>
        <end position="236"/>
    </location>
</feature>
<evidence type="ECO:0000313" key="5">
    <source>
        <dbReference type="EMBL" id="TGO54487.1"/>
    </source>
</evidence>
<evidence type="ECO:0000313" key="6">
    <source>
        <dbReference type="Proteomes" id="UP000297527"/>
    </source>
</evidence>
<keyword evidence="6" id="KW-1185">Reference proteome</keyword>